<evidence type="ECO:0008006" key="5">
    <source>
        <dbReference type="Google" id="ProtNLM"/>
    </source>
</evidence>
<feature type="transmembrane region" description="Helical" evidence="2">
    <location>
        <begin position="66"/>
        <end position="87"/>
    </location>
</feature>
<keyword evidence="2" id="KW-1133">Transmembrane helix</keyword>
<reference evidence="3 4" key="1">
    <citation type="journal article" date="2021" name="Nat. Commun.">
        <title>Genetic determinants of endophytism in the Arabidopsis root mycobiome.</title>
        <authorList>
            <person name="Mesny F."/>
            <person name="Miyauchi S."/>
            <person name="Thiergart T."/>
            <person name="Pickel B."/>
            <person name="Atanasova L."/>
            <person name="Karlsson M."/>
            <person name="Huettel B."/>
            <person name="Barry K.W."/>
            <person name="Haridas S."/>
            <person name="Chen C."/>
            <person name="Bauer D."/>
            <person name="Andreopoulos W."/>
            <person name="Pangilinan J."/>
            <person name="LaButti K."/>
            <person name="Riley R."/>
            <person name="Lipzen A."/>
            <person name="Clum A."/>
            <person name="Drula E."/>
            <person name="Henrissat B."/>
            <person name="Kohler A."/>
            <person name="Grigoriev I.V."/>
            <person name="Martin F.M."/>
            <person name="Hacquard S."/>
        </authorList>
    </citation>
    <scope>NUCLEOTIDE SEQUENCE [LARGE SCALE GENOMIC DNA]</scope>
    <source>
        <strain evidence="3 4">MPI-CAGE-CH-0241</strain>
    </source>
</reference>
<dbReference type="PANTHER" id="PTHR40018">
    <property type="entry name" value="[PSI+] INDUCTION PROTEIN 2"/>
    <property type="match status" value="1"/>
</dbReference>
<feature type="compositionally biased region" description="Pro residues" evidence="1">
    <location>
        <begin position="402"/>
        <end position="412"/>
    </location>
</feature>
<keyword evidence="2" id="KW-0812">Transmembrane</keyword>
<sequence length="455" mass="49779">MPSIDVAMARSIRPSALELLRDAVARGITAGLTQRDVATDASQKITDIKTALSSWDNCMAVAWCKWPLIGIIVVGGLIIFSIVWCIIRCCCCGLSCCCNCCQCLKCCGDCCGCCDPPGDRKHKHLDDPYAPATGHDAYRSEPPMNPTFGQTSAPQTSGTQFAPQTQHWQNEPPKYAELEVRGGKHDEDALPEMPTMEKAEVTTKVGLHDDVELDQLKKSPVQEQQYGMMNGTPSAMPQGRSPVYGQQQGNNSGYFNPGQAPDMYSPIDNKGYGYHNQGDGYDHDQYGTGVGAAPMDRHSPVNNYNGFNQTADRGYEQPHNGYGEYDNANQGYGTRQAPPAPSRTPAPELNGYGYGVAPSRSPAPQAAFDDYLHSARKTPAIQDSYGYQSEQAYGNHRTYSPAPEPHYGPRPVPQRQYPQQDPPRSPVNDAYNSGFARQDQPPATESYPGYKAYQP</sequence>
<dbReference type="GO" id="GO:0005886">
    <property type="term" value="C:plasma membrane"/>
    <property type="evidence" value="ECO:0007669"/>
    <property type="project" value="TreeGrafter"/>
</dbReference>
<evidence type="ECO:0000313" key="3">
    <source>
        <dbReference type="EMBL" id="KAH6898369.1"/>
    </source>
</evidence>
<organism evidence="3 4">
    <name type="scientific">Thelonectria olida</name>
    <dbReference type="NCBI Taxonomy" id="1576542"/>
    <lineage>
        <taxon>Eukaryota</taxon>
        <taxon>Fungi</taxon>
        <taxon>Dikarya</taxon>
        <taxon>Ascomycota</taxon>
        <taxon>Pezizomycotina</taxon>
        <taxon>Sordariomycetes</taxon>
        <taxon>Hypocreomycetidae</taxon>
        <taxon>Hypocreales</taxon>
        <taxon>Nectriaceae</taxon>
        <taxon>Thelonectria</taxon>
    </lineage>
</organism>
<accession>A0A9P9AW60</accession>
<dbReference type="Proteomes" id="UP000777438">
    <property type="component" value="Unassembled WGS sequence"/>
</dbReference>
<dbReference type="GO" id="GO:0005935">
    <property type="term" value="C:cellular bud neck"/>
    <property type="evidence" value="ECO:0007669"/>
    <property type="project" value="TreeGrafter"/>
</dbReference>
<dbReference type="OrthoDB" id="5401332at2759"/>
<evidence type="ECO:0000313" key="4">
    <source>
        <dbReference type="Proteomes" id="UP000777438"/>
    </source>
</evidence>
<evidence type="ECO:0000256" key="2">
    <source>
        <dbReference type="SAM" id="Phobius"/>
    </source>
</evidence>
<feature type="region of interest" description="Disordered" evidence="1">
    <location>
        <begin position="310"/>
        <end position="455"/>
    </location>
</feature>
<dbReference type="InterPro" id="IPR037504">
    <property type="entry name" value="PSI_induc_2"/>
</dbReference>
<keyword evidence="2" id="KW-0472">Membrane</keyword>
<dbReference type="PANTHER" id="PTHR40018:SF1">
    <property type="entry name" value="[PSI+] INDUCTION PROTEIN 2"/>
    <property type="match status" value="1"/>
</dbReference>
<proteinExistence type="predicted"/>
<comment type="caution">
    <text evidence="3">The sequence shown here is derived from an EMBL/GenBank/DDBJ whole genome shotgun (WGS) entry which is preliminary data.</text>
</comment>
<protein>
    <recommendedName>
        <fullName evidence="5">Fibroin-3</fullName>
    </recommendedName>
</protein>
<evidence type="ECO:0000256" key="1">
    <source>
        <dbReference type="SAM" id="MobiDB-lite"/>
    </source>
</evidence>
<dbReference type="EMBL" id="JAGPYM010000002">
    <property type="protein sequence ID" value="KAH6898369.1"/>
    <property type="molecule type" value="Genomic_DNA"/>
</dbReference>
<name>A0A9P9AW60_9HYPO</name>
<gene>
    <name evidence="3" type="ORF">B0T10DRAFT_106297</name>
</gene>
<dbReference type="AlphaFoldDB" id="A0A9P9AW60"/>
<keyword evidence="4" id="KW-1185">Reference proteome</keyword>